<dbReference type="GeneID" id="110245678"/>
<evidence type="ECO:0000313" key="3">
    <source>
        <dbReference type="Proteomes" id="UP000887567"/>
    </source>
</evidence>
<dbReference type="SMART" id="SM00320">
    <property type="entry name" value="WD40"/>
    <property type="match status" value="2"/>
</dbReference>
<dbReference type="GO" id="GO:0016020">
    <property type="term" value="C:membrane"/>
    <property type="evidence" value="ECO:0007669"/>
    <property type="project" value="TreeGrafter"/>
</dbReference>
<accession>A0A913XQF4</accession>
<dbReference type="Gene3D" id="3.30.160.60">
    <property type="entry name" value="Classic Zinc Finger"/>
    <property type="match status" value="1"/>
</dbReference>
<dbReference type="GO" id="GO:0005829">
    <property type="term" value="C:cytosol"/>
    <property type="evidence" value="ECO:0007669"/>
    <property type="project" value="TreeGrafter"/>
</dbReference>
<dbReference type="GO" id="GO:0017124">
    <property type="term" value="F:SH3 domain binding"/>
    <property type="evidence" value="ECO:0007669"/>
    <property type="project" value="TreeGrafter"/>
</dbReference>
<protein>
    <recommendedName>
        <fullName evidence="1">C2H2-type domain-containing protein</fullName>
    </recommendedName>
</protein>
<dbReference type="InterPro" id="IPR013087">
    <property type="entry name" value="Znf_C2H2_type"/>
</dbReference>
<dbReference type="AlphaFoldDB" id="A0A913XQF4"/>
<name>A0A913XQF4_EXADI</name>
<dbReference type="PANTHER" id="PTHR14435:SF2">
    <property type="entry name" value="ZINC FINGER PROTEIN 106"/>
    <property type="match status" value="1"/>
</dbReference>
<dbReference type="InterPro" id="IPR042622">
    <property type="entry name" value="Znf106"/>
</dbReference>
<dbReference type="InterPro" id="IPR001680">
    <property type="entry name" value="WD40_rpt"/>
</dbReference>
<organism evidence="2 3">
    <name type="scientific">Exaiptasia diaphana</name>
    <name type="common">Tropical sea anemone</name>
    <name type="synonym">Aiptasia pulchella</name>
    <dbReference type="NCBI Taxonomy" id="2652724"/>
    <lineage>
        <taxon>Eukaryota</taxon>
        <taxon>Metazoa</taxon>
        <taxon>Cnidaria</taxon>
        <taxon>Anthozoa</taxon>
        <taxon>Hexacorallia</taxon>
        <taxon>Actiniaria</taxon>
        <taxon>Aiptasiidae</taxon>
        <taxon>Exaiptasia</taxon>
    </lineage>
</organism>
<dbReference type="Proteomes" id="UP000887567">
    <property type="component" value="Unplaced"/>
</dbReference>
<reference evidence="2" key="1">
    <citation type="submission" date="2022-11" db="UniProtKB">
        <authorList>
            <consortium name="EnsemblMetazoa"/>
        </authorList>
    </citation>
    <scope>IDENTIFICATION</scope>
</reference>
<dbReference type="RefSeq" id="XP_020907626.1">
    <property type="nucleotide sequence ID" value="XM_021051967.2"/>
</dbReference>
<dbReference type="InterPro" id="IPR036322">
    <property type="entry name" value="WD40_repeat_dom_sf"/>
</dbReference>
<dbReference type="PROSITE" id="PS00028">
    <property type="entry name" value="ZINC_FINGER_C2H2_1"/>
    <property type="match status" value="1"/>
</dbReference>
<dbReference type="EnsemblMetazoa" id="XM_021051967.2">
    <property type="protein sequence ID" value="XP_020907626.1"/>
    <property type="gene ID" value="LOC110245678"/>
</dbReference>
<dbReference type="GO" id="GO:0003723">
    <property type="term" value="F:RNA binding"/>
    <property type="evidence" value="ECO:0007669"/>
    <property type="project" value="InterPro"/>
</dbReference>
<keyword evidence="3" id="KW-1185">Reference proteome</keyword>
<dbReference type="PANTHER" id="PTHR14435">
    <property type="entry name" value="ZINC FINGER PROTEIN 106"/>
    <property type="match status" value="1"/>
</dbReference>
<dbReference type="InterPro" id="IPR015943">
    <property type="entry name" value="WD40/YVTN_repeat-like_dom_sf"/>
</dbReference>
<sequence length="155" mass="17179">TGELLRSYCGQTLSVSGLQVVGRVLVSSCLDKLIRCYDLMSAELLQAYGGQSDMIFSVHVSNGRIYSGGRDGKLTSVKLDLRVYHPCKWKDCQLNFGISSHMKDHLKESHVIQPGTIEKCLWADCGQVFADSEEIETIMDHVLGHVDSKNSNSKN</sequence>
<dbReference type="Gene3D" id="2.130.10.10">
    <property type="entry name" value="YVTN repeat-like/Quinoprotein amine dehydrogenase"/>
    <property type="match status" value="1"/>
</dbReference>
<proteinExistence type="predicted"/>
<dbReference type="KEGG" id="epa:110245678"/>
<feature type="domain" description="C2H2-type" evidence="1">
    <location>
        <begin position="87"/>
        <end position="110"/>
    </location>
</feature>
<dbReference type="OrthoDB" id="10002522at2759"/>
<evidence type="ECO:0000313" key="2">
    <source>
        <dbReference type="EnsemblMetazoa" id="XP_020907626.1"/>
    </source>
</evidence>
<dbReference type="SUPFAM" id="SSF50978">
    <property type="entry name" value="WD40 repeat-like"/>
    <property type="match status" value="1"/>
</dbReference>
<evidence type="ECO:0000259" key="1">
    <source>
        <dbReference type="PROSITE" id="PS00028"/>
    </source>
</evidence>